<dbReference type="KEGG" id="hhg:XM38_044100"/>
<gene>
    <name evidence="1" type="ORF">XM38_044100</name>
</gene>
<evidence type="ECO:0000313" key="1">
    <source>
        <dbReference type="EMBL" id="ASC73443.1"/>
    </source>
</evidence>
<sequence>MKLLELKDKVWRAWKLFNDASGVITQEVTFVQDMKRFGDRRYKATWIKALA</sequence>
<name>A0A1Z3HT05_9CYAN</name>
<dbReference type="AlphaFoldDB" id="A0A1Z3HT05"/>
<organism evidence="1 2">
    <name type="scientific">Halomicronema hongdechloris C2206</name>
    <dbReference type="NCBI Taxonomy" id="1641165"/>
    <lineage>
        <taxon>Bacteria</taxon>
        <taxon>Bacillati</taxon>
        <taxon>Cyanobacteriota</taxon>
        <taxon>Cyanophyceae</taxon>
        <taxon>Nodosilineales</taxon>
        <taxon>Nodosilineaceae</taxon>
        <taxon>Halomicronema</taxon>
    </lineage>
</organism>
<accession>A0A1Z3HT05</accession>
<protein>
    <submittedName>
        <fullName evidence="1">Uncharacterized protein</fullName>
    </submittedName>
</protein>
<evidence type="ECO:0000313" key="2">
    <source>
        <dbReference type="Proteomes" id="UP000191901"/>
    </source>
</evidence>
<reference evidence="1 2" key="1">
    <citation type="journal article" date="2016" name="Biochim. Biophys. Acta">
        <title>Characterization of red-shifted phycobilisomes isolated from the chlorophyll f-containing cyanobacterium Halomicronema hongdechloris.</title>
        <authorList>
            <person name="Li Y."/>
            <person name="Lin Y."/>
            <person name="Garvey C.J."/>
            <person name="Birch D."/>
            <person name="Corkery R.W."/>
            <person name="Loughlin P.C."/>
            <person name="Scheer H."/>
            <person name="Willows R.D."/>
            <person name="Chen M."/>
        </authorList>
    </citation>
    <scope>NUCLEOTIDE SEQUENCE [LARGE SCALE GENOMIC DNA]</scope>
    <source>
        <strain evidence="1 2">C2206</strain>
    </source>
</reference>
<dbReference type="Proteomes" id="UP000191901">
    <property type="component" value="Chromosome"/>
</dbReference>
<dbReference type="RefSeq" id="WP_187329496.1">
    <property type="nucleotide sequence ID" value="NZ_CP021983.2"/>
</dbReference>
<proteinExistence type="predicted"/>
<dbReference type="EMBL" id="CP021983">
    <property type="protein sequence ID" value="ASC73443.1"/>
    <property type="molecule type" value="Genomic_DNA"/>
</dbReference>
<keyword evidence="2" id="KW-1185">Reference proteome</keyword>